<organism evidence="3 4">
    <name type="scientific">Salinithrix halophila</name>
    <dbReference type="NCBI Taxonomy" id="1485204"/>
    <lineage>
        <taxon>Bacteria</taxon>
        <taxon>Bacillati</taxon>
        <taxon>Bacillota</taxon>
        <taxon>Bacilli</taxon>
        <taxon>Bacillales</taxon>
        <taxon>Thermoactinomycetaceae</taxon>
        <taxon>Salinithrix</taxon>
    </lineage>
</organism>
<evidence type="ECO:0000256" key="2">
    <source>
        <dbReference type="SAM" id="Phobius"/>
    </source>
</evidence>
<comment type="caution">
    <text evidence="3">The sequence shown here is derived from an EMBL/GenBank/DDBJ whole genome shotgun (WGS) entry which is preliminary data.</text>
</comment>
<gene>
    <name evidence="3" type="ORF">ACFOUO_13635</name>
</gene>
<feature type="region of interest" description="Disordered" evidence="1">
    <location>
        <begin position="1"/>
        <end position="34"/>
    </location>
</feature>
<protein>
    <recommendedName>
        <fullName evidence="5">YqzM-like protein</fullName>
    </recommendedName>
</protein>
<evidence type="ECO:0008006" key="5">
    <source>
        <dbReference type="Google" id="ProtNLM"/>
    </source>
</evidence>
<feature type="transmembrane region" description="Helical" evidence="2">
    <location>
        <begin position="45"/>
        <end position="65"/>
    </location>
</feature>
<keyword evidence="2" id="KW-0812">Transmembrane</keyword>
<evidence type="ECO:0000313" key="3">
    <source>
        <dbReference type="EMBL" id="MFC4077840.1"/>
    </source>
</evidence>
<evidence type="ECO:0000313" key="4">
    <source>
        <dbReference type="Proteomes" id="UP001595843"/>
    </source>
</evidence>
<name>A0ABV8JHH4_9BACL</name>
<sequence length="66" mass="7080">MVAQKRLSLAGDTTEQEGVEMSQTTNSNHEENQDNDLLDMIKGSALFTGLFMGIALVGAVLAILLK</sequence>
<accession>A0ABV8JHH4</accession>
<keyword evidence="2" id="KW-1133">Transmembrane helix</keyword>
<keyword evidence="2" id="KW-0472">Membrane</keyword>
<evidence type="ECO:0000256" key="1">
    <source>
        <dbReference type="SAM" id="MobiDB-lite"/>
    </source>
</evidence>
<dbReference type="Proteomes" id="UP001595843">
    <property type="component" value="Unassembled WGS sequence"/>
</dbReference>
<keyword evidence="4" id="KW-1185">Reference proteome</keyword>
<reference evidence="4" key="1">
    <citation type="journal article" date="2019" name="Int. J. Syst. Evol. Microbiol.">
        <title>The Global Catalogue of Microorganisms (GCM) 10K type strain sequencing project: providing services to taxonomists for standard genome sequencing and annotation.</title>
        <authorList>
            <consortium name="The Broad Institute Genomics Platform"/>
            <consortium name="The Broad Institute Genome Sequencing Center for Infectious Disease"/>
            <person name="Wu L."/>
            <person name="Ma J."/>
        </authorList>
    </citation>
    <scope>NUCLEOTIDE SEQUENCE [LARGE SCALE GENOMIC DNA]</scope>
    <source>
        <strain evidence="4">IBRC-M 10813</strain>
    </source>
</reference>
<dbReference type="EMBL" id="JBHSAP010000018">
    <property type="protein sequence ID" value="MFC4077840.1"/>
    <property type="molecule type" value="Genomic_DNA"/>
</dbReference>
<proteinExistence type="predicted"/>